<dbReference type="Gene3D" id="3.20.20.370">
    <property type="entry name" value="Glycoside hydrolase/deacetylase"/>
    <property type="match status" value="1"/>
</dbReference>
<dbReference type="EMBL" id="FWFO01000001">
    <property type="protein sequence ID" value="SLN23600.1"/>
    <property type="molecule type" value="Genomic_DNA"/>
</dbReference>
<name>A0A1Y5RRJ1_9RHOB</name>
<dbReference type="SUPFAM" id="SSF88713">
    <property type="entry name" value="Glycoside hydrolase/deacetylase"/>
    <property type="match status" value="1"/>
</dbReference>
<accession>A0A1Y5RRJ1</accession>
<keyword evidence="2" id="KW-1185">Reference proteome</keyword>
<proteinExistence type="predicted"/>
<dbReference type="CDD" id="cd10928">
    <property type="entry name" value="CE4_u4"/>
    <property type="match status" value="1"/>
</dbReference>
<reference evidence="1 2" key="1">
    <citation type="submission" date="2017-03" db="EMBL/GenBank/DDBJ databases">
        <authorList>
            <person name="Afonso C.L."/>
            <person name="Miller P.J."/>
            <person name="Scott M.A."/>
            <person name="Spackman E."/>
            <person name="Goraichik I."/>
            <person name="Dimitrov K.M."/>
            <person name="Suarez D.L."/>
            <person name="Swayne D.E."/>
        </authorList>
    </citation>
    <scope>NUCLEOTIDE SEQUENCE [LARGE SCALE GENOMIC DNA]</scope>
    <source>
        <strain evidence="1 2">CECT 7639</strain>
    </source>
</reference>
<sequence>MIADWSVLDRELALWRATGLSLPLWWRDDDAVEPTAALDQLSEISADVGIPVHLAVIPAHATEGLAARMDPDAQLIPVVHGWAHANHAPVSEKKAEFRAHRPLNEMVEEAGRGFARLQELFGASLQPMFVPPWNRIDKAVVAKMPALGFRVLSTATPRKTTLAAAGMWEINTHLDPIDWRGTRSLRPPEQLVALLVQHLQDRRKGHADNTEPYGLLTHHLVHDEDIWRFSHEVLLRLMDGPTRVWTMAETLQEDPT</sequence>
<dbReference type="AlphaFoldDB" id="A0A1Y5RRJ1"/>
<dbReference type="InterPro" id="IPR011330">
    <property type="entry name" value="Glyco_hydro/deAcase_b/a-brl"/>
</dbReference>
<evidence type="ECO:0000313" key="1">
    <source>
        <dbReference type="EMBL" id="SLN23600.1"/>
    </source>
</evidence>
<dbReference type="InterPro" id="IPR049591">
    <property type="entry name" value="CE4_u4-like"/>
</dbReference>
<dbReference type="Proteomes" id="UP000193077">
    <property type="component" value="Unassembled WGS sequence"/>
</dbReference>
<evidence type="ECO:0000313" key="2">
    <source>
        <dbReference type="Proteomes" id="UP000193077"/>
    </source>
</evidence>
<gene>
    <name evidence="1" type="ORF">TRL7639_00747</name>
</gene>
<protein>
    <recommendedName>
        <fullName evidence="3">Polysaccharide deacetylase</fullName>
    </recommendedName>
</protein>
<evidence type="ECO:0008006" key="3">
    <source>
        <dbReference type="Google" id="ProtNLM"/>
    </source>
</evidence>
<dbReference type="OrthoDB" id="6086702at2"/>
<dbReference type="GO" id="GO:0005975">
    <property type="term" value="P:carbohydrate metabolic process"/>
    <property type="evidence" value="ECO:0007669"/>
    <property type="project" value="InterPro"/>
</dbReference>
<organism evidence="1 2">
    <name type="scientific">Falsiruegeria litorea R37</name>
    <dbReference type="NCBI Taxonomy" id="1200284"/>
    <lineage>
        <taxon>Bacteria</taxon>
        <taxon>Pseudomonadati</taxon>
        <taxon>Pseudomonadota</taxon>
        <taxon>Alphaproteobacteria</taxon>
        <taxon>Rhodobacterales</taxon>
        <taxon>Roseobacteraceae</taxon>
        <taxon>Falsiruegeria</taxon>
    </lineage>
</organism>